<feature type="transmembrane region" description="Helical" evidence="1">
    <location>
        <begin position="20"/>
        <end position="41"/>
    </location>
</feature>
<evidence type="ECO:0000256" key="1">
    <source>
        <dbReference type="SAM" id="Phobius"/>
    </source>
</evidence>
<name>A0ABT8RFI6_9BACT</name>
<dbReference type="EMBL" id="JAUKPO010000030">
    <property type="protein sequence ID" value="MDO1450461.1"/>
    <property type="molecule type" value="Genomic_DNA"/>
</dbReference>
<gene>
    <name evidence="2" type="ORF">Q0590_29570</name>
</gene>
<keyword evidence="1" id="KW-0812">Transmembrane</keyword>
<accession>A0ABT8RFI6</accession>
<proteinExistence type="predicted"/>
<evidence type="ECO:0000313" key="2">
    <source>
        <dbReference type="EMBL" id="MDO1450461.1"/>
    </source>
</evidence>
<organism evidence="2 3">
    <name type="scientific">Rhodocytophaga aerolata</name>
    <dbReference type="NCBI Taxonomy" id="455078"/>
    <lineage>
        <taxon>Bacteria</taxon>
        <taxon>Pseudomonadati</taxon>
        <taxon>Bacteroidota</taxon>
        <taxon>Cytophagia</taxon>
        <taxon>Cytophagales</taxon>
        <taxon>Rhodocytophagaceae</taxon>
        <taxon>Rhodocytophaga</taxon>
    </lineage>
</organism>
<keyword evidence="1" id="KW-1133">Transmembrane helix</keyword>
<dbReference type="RefSeq" id="WP_302041261.1">
    <property type="nucleotide sequence ID" value="NZ_JAUKPO010000030.1"/>
</dbReference>
<evidence type="ECO:0000313" key="3">
    <source>
        <dbReference type="Proteomes" id="UP001168528"/>
    </source>
</evidence>
<keyword evidence="1" id="KW-0472">Membrane</keyword>
<comment type="caution">
    <text evidence="2">The sequence shown here is derived from an EMBL/GenBank/DDBJ whole genome shotgun (WGS) entry which is preliminary data.</text>
</comment>
<sequence length="42" mass="4714">MKKSNQKIDSNSNQETTEEINWIVIGPILAVILGAIVWTVLF</sequence>
<protein>
    <submittedName>
        <fullName evidence="2">Uncharacterized protein</fullName>
    </submittedName>
</protein>
<dbReference type="Proteomes" id="UP001168528">
    <property type="component" value="Unassembled WGS sequence"/>
</dbReference>
<keyword evidence="3" id="KW-1185">Reference proteome</keyword>
<reference evidence="2" key="1">
    <citation type="submission" date="2023-07" db="EMBL/GenBank/DDBJ databases">
        <title>The genome sequence of Rhodocytophaga aerolata KACC 12507.</title>
        <authorList>
            <person name="Zhang X."/>
        </authorList>
    </citation>
    <scope>NUCLEOTIDE SEQUENCE</scope>
    <source>
        <strain evidence="2">KACC 12507</strain>
    </source>
</reference>